<dbReference type="Pfam" id="PF02449">
    <property type="entry name" value="Glyco_hydro_42"/>
    <property type="match status" value="1"/>
</dbReference>
<dbReference type="Proteomes" id="UP001183643">
    <property type="component" value="Unassembled WGS sequence"/>
</dbReference>
<feature type="domain" description="Beta-galactosidase trimerisation" evidence="11">
    <location>
        <begin position="396"/>
        <end position="601"/>
    </location>
</feature>
<feature type="binding site" evidence="9">
    <location>
        <position position="160"/>
    </location>
    <ligand>
        <name>Zn(2+)</name>
        <dbReference type="ChEBI" id="CHEBI:29105"/>
    </ligand>
</feature>
<dbReference type="RefSeq" id="WP_310365583.1">
    <property type="nucleotide sequence ID" value="NZ_JAVDYB010000001.1"/>
</dbReference>
<keyword evidence="9" id="KW-0862">Zinc</keyword>
<evidence type="ECO:0000259" key="11">
    <source>
        <dbReference type="Pfam" id="PF08532"/>
    </source>
</evidence>
<evidence type="ECO:0000259" key="10">
    <source>
        <dbReference type="Pfam" id="PF02449"/>
    </source>
</evidence>
<dbReference type="PIRSF" id="PIRSF001084">
    <property type="entry name" value="B-galactosidase"/>
    <property type="match status" value="1"/>
</dbReference>
<feature type="domain" description="Glycoside hydrolase family 42 N-terminal" evidence="10">
    <location>
        <begin position="19"/>
        <end position="385"/>
    </location>
</feature>
<dbReference type="CDD" id="cd03143">
    <property type="entry name" value="A4_beta-galactosidase_middle_domain"/>
    <property type="match status" value="1"/>
</dbReference>
<dbReference type="InterPro" id="IPR029062">
    <property type="entry name" value="Class_I_gatase-like"/>
</dbReference>
<keyword evidence="4 6" id="KW-0378">Hydrolase</keyword>
<evidence type="ECO:0000256" key="5">
    <source>
        <dbReference type="ARBA" id="ARBA00023295"/>
    </source>
</evidence>
<dbReference type="EMBL" id="JAVDYB010000001">
    <property type="protein sequence ID" value="MDR7275072.1"/>
    <property type="molecule type" value="Genomic_DNA"/>
</dbReference>
<dbReference type="GO" id="GO:0006012">
    <property type="term" value="P:galactose metabolic process"/>
    <property type="evidence" value="ECO:0007669"/>
    <property type="project" value="InterPro"/>
</dbReference>
<dbReference type="Pfam" id="PF08533">
    <property type="entry name" value="Glyco_hydro_42C"/>
    <property type="match status" value="1"/>
</dbReference>
<dbReference type="AlphaFoldDB" id="A0AAE3YM62"/>
<evidence type="ECO:0000256" key="3">
    <source>
        <dbReference type="ARBA" id="ARBA00012756"/>
    </source>
</evidence>
<reference evidence="13" key="1">
    <citation type="submission" date="2023-07" db="EMBL/GenBank/DDBJ databases">
        <title>Sequencing the genomes of 1000 actinobacteria strains.</title>
        <authorList>
            <person name="Klenk H.-P."/>
        </authorList>
    </citation>
    <scope>NUCLEOTIDE SEQUENCE</scope>
    <source>
        <strain evidence="13">DSM 44707</strain>
    </source>
</reference>
<dbReference type="PANTHER" id="PTHR36447:SF1">
    <property type="entry name" value="BETA-GALACTOSIDASE GANA"/>
    <property type="match status" value="1"/>
</dbReference>
<dbReference type="InterPro" id="IPR013739">
    <property type="entry name" value="Beta_galactosidase_C"/>
</dbReference>
<feature type="active site" description="Proton donor" evidence="7">
    <location>
        <position position="155"/>
    </location>
</feature>
<feature type="active site" description="Nucleophile" evidence="7">
    <location>
        <position position="308"/>
    </location>
</feature>
<dbReference type="Gene3D" id="3.20.20.80">
    <property type="entry name" value="Glycosidases"/>
    <property type="match status" value="1"/>
</dbReference>
<dbReference type="PANTHER" id="PTHR36447">
    <property type="entry name" value="BETA-GALACTOSIDASE GANA"/>
    <property type="match status" value="1"/>
</dbReference>
<evidence type="ECO:0000313" key="13">
    <source>
        <dbReference type="EMBL" id="MDR7275072.1"/>
    </source>
</evidence>
<dbReference type="SUPFAM" id="SSF51445">
    <property type="entry name" value="(Trans)glycosidases"/>
    <property type="match status" value="1"/>
</dbReference>
<dbReference type="Gene3D" id="3.40.50.880">
    <property type="match status" value="1"/>
</dbReference>
<feature type="binding site" evidence="8">
    <location>
        <position position="316"/>
    </location>
    <ligand>
        <name>substrate</name>
    </ligand>
</feature>
<evidence type="ECO:0000256" key="8">
    <source>
        <dbReference type="PIRSR" id="PIRSR001084-2"/>
    </source>
</evidence>
<feature type="binding site" evidence="9">
    <location>
        <position position="162"/>
    </location>
    <ligand>
        <name>Zn(2+)</name>
        <dbReference type="ChEBI" id="CHEBI:29105"/>
    </ligand>
</feature>
<evidence type="ECO:0000256" key="9">
    <source>
        <dbReference type="PIRSR" id="PIRSR001084-3"/>
    </source>
</evidence>
<keyword evidence="9" id="KW-0479">Metal-binding</keyword>
<comment type="caution">
    <text evidence="13">The sequence shown here is derived from an EMBL/GenBank/DDBJ whole genome shotgun (WGS) entry which is preliminary data.</text>
</comment>
<evidence type="ECO:0000256" key="4">
    <source>
        <dbReference type="ARBA" id="ARBA00022801"/>
    </source>
</evidence>
<proteinExistence type="inferred from homology"/>
<comment type="similarity">
    <text evidence="2 6">Belongs to the glycosyl hydrolase 42 family.</text>
</comment>
<dbReference type="InterPro" id="IPR017853">
    <property type="entry name" value="GH"/>
</dbReference>
<keyword evidence="14" id="KW-1185">Reference proteome</keyword>
<dbReference type="GO" id="GO:0004565">
    <property type="term" value="F:beta-galactosidase activity"/>
    <property type="evidence" value="ECO:0007669"/>
    <property type="project" value="UniProtKB-EC"/>
</dbReference>
<dbReference type="InterPro" id="IPR013529">
    <property type="entry name" value="Glyco_hydro_42_N"/>
</dbReference>
<dbReference type="GO" id="GO:0046872">
    <property type="term" value="F:metal ion binding"/>
    <property type="evidence" value="ECO:0007669"/>
    <property type="project" value="UniProtKB-KW"/>
</dbReference>
<feature type="domain" description="Beta-galactosidase C-terminal" evidence="12">
    <location>
        <begin position="612"/>
        <end position="664"/>
    </location>
</feature>
<dbReference type="EC" id="3.2.1.23" evidence="3 6"/>
<dbReference type="InterPro" id="IPR013738">
    <property type="entry name" value="Beta_galactosidase_Trimer"/>
</dbReference>
<accession>A0AAE3YM62</accession>
<gene>
    <name evidence="13" type="ORF">J2S41_001850</name>
</gene>
<evidence type="ECO:0000313" key="14">
    <source>
        <dbReference type="Proteomes" id="UP001183643"/>
    </source>
</evidence>
<sequence>MRPGLHTVTEGRGLLFGGDYNPEQWPEHVWAEDAALMRAAGVNLVTVGVFSWGRLEPSPGERDFAWLDRVLELMHGAGVAVDLATPTASPPPWLGHRWPETLPVDESGTTLWYGARNQWCPSSPVYRERSLAITTALAERYAGHPAVVMWHVGNEYGQVCHCDLSAAHFRRWLRARYRELDALNEAWGTTFWSQHYSDWDEILPPRTAPYIVNPSQRLDWARFCSDALLAQFTAERDVLRAHSPDKPITTNYMGFFKPVDYFAWAPEQDVISNDWYPDPADPRFPARAALTHDLMRSLAGGRPWMLMEQAAGAVNWRPHNLPKPPGQLRLESFQAVARGADGLCYFQWRQSAFGAERFHSAMLPLAGPDTAAHDEVRAHGRELHALSDVAGTTVRASVALLHDWHSWWAAEERARPSDRLSVTEQLTDYYHPLWQRGVTVDVARPSSELTPYRLVIAPQLFLLDEAGAAALTGFVRSGGVLVVGPFSGIADARGHLYTGRFPAPLREVLGVSGEAWRPADRAVHCSWRDETGFTPTSFTARDWTETLRADGAEVIATFDADGGPAVTRHEFGAGVAWYVGTLPSAAALSELTARFLADAGVAGVLPDLPEDVEAVARGDLLFLLNHGDGTVSVPFDGDAVDVLTGSPLRNGATLAPRGVAILRQHAGTGTAGPATR</sequence>
<feature type="binding site" evidence="8">
    <location>
        <position position="154"/>
    </location>
    <ligand>
        <name>substrate</name>
    </ligand>
</feature>
<name>A0AAE3YM62_9ACTN</name>
<evidence type="ECO:0000256" key="7">
    <source>
        <dbReference type="PIRSR" id="PIRSR001084-1"/>
    </source>
</evidence>
<feature type="binding site" evidence="9">
    <location>
        <position position="120"/>
    </location>
    <ligand>
        <name>Zn(2+)</name>
        <dbReference type="ChEBI" id="CHEBI:29105"/>
    </ligand>
</feature>
<evidence type="ECO:0000256" key="6">
    <source>
        <dbReference type="PIRNR" id="PIRNR001084"/>
    </source>
</evidence>
<keyword evidence="5 6" id="KW-0326">Glycosidase</keyword>
<dbReference type="Pfam" id="PF08532">
    <property type="entry name" value="Glyco_hydro_42M"/>
    <property type="match status" value="1"/>
</dbReference>
<dbReference type="SUPFAM" id="SSF52317">
    <property type="entry name" value="Class I glutamine amidotransferase-like"/>
    <property type="match status" value="1"/>
</dbReference>
<organism evidence="13 14">
    <name type="scientific">Catenuloplanes atrovinosus</name>
    <dbReference type="NCBI Taxonomy" id="137266"/>
    <lineage>
        <taxon>Bacteria</taxon>
        <taxon>Bacillati</taxon>
        <taxon>Actinomycetota</taxon>
        <taxon>Actinomycetes</taxon>
        <taxon>Micromonosporales</taxon>
        <taxon>Micromonosporaceae</taxon>
        <taxon>Catenuloplanes</taxon>
    </lineage>
</organism>
<protein>
    <recommendedName>
        <fullName evidence="3 6">Beta-galactosidase</fullName>
        <shortName evidence="6">Beta-gal</shortName>
        <ecNumber evidence="3 6">3.2.1.23</ecNumber>
    </recommendedName>
</protein>
<dbReference type="Gene3D" id="2.60.40.1180">
    <property type="entry name" value="Golgi alpha-mannosidase II"/>
    <property type="match status" value="1"/>
</dbReference>
<dbReference type="GO" id="GO:0009341">
    <property type="term" value="C:beta-galactosidase complex"/>
    <property type="evidence" value="ECO:0007669"/>
    <property type="project" value="InterPro"/>
</dbReference>
<evidence type="ECO:0000256" key="2">
    <source>
        <dbReference type="ARBA" id="ARBA00005940"/>
    </source>
</evidence>
<dbReference type="InterPro" id="IPR003476">
    <property type="entry name" value="Glyco_hydro_42"/>
</dbReference>
<evidence type="ECO:0000259" key="12">
    <source>
        <dbReference type="Pfam" id="PF08533"/>
    </source>
</evidence>
<feature type="binding site" evidence="8">
    <location>
        <position position="116"/>
    </location>
    <ligand>
        <name>substrate</name>
    </ligand>
</feature>
<dbReference type="InterPro" id="IPR013780">
    <property type="entry name" value="Glyco_hydro_b"/>
</dbReference>
<comment type="catalytic activity">
    <reaction evidence="1 6">
        <text>Hydrolysis of terminal non-reducing beta-D-galactose residues in beta-D-galactosides.</text>
        <dbReference type="EC" id="3.2.1.23"/>
    </reaction>
</comment>
<evidence type="ECO:0000256" key="1">
    <source>
        <dbReference type="ARBA" id="ARBA00001412"/>
    </source>
</evidence>